<dbReference type="InterPro" id="IPR050595">
    <property type="entry name" value="Bact_response_regulator"/>
</dbReference>
<reference evidence="5" key="1">
    <citation type="submission" date="2017-05" db="EMBL/GenBank/DDBJ databases">
        <authorList>
            <person name="Sharma S."/>
            <person name="Sidhu C."/>
            <person name="Pinnaka A.K."/>
        </authorList>
    </citation>
    <scope>NUCLEOTIDE SEQUENCE [LARGE SCALE GENOMIC DNA]</scope>
    <source>
        <strain evidence="5">AK93</strain>
    </source>
</reference>
<evidence type="ECO:0000256" key="2">
    <source>
        <dbReference type="PROSITE-ProRule" id="PRU00169"/>
    </source>
</evidence>
<evidence type="ECO:0000313" key="5">
    <source>
        <dbReference type="Proteomes" id="UP000256763"/>
    </source>
</evidence>
<dbReference type="Proteomes" id="UP000256763">
    <property type="component" value="Unassembled WGS sequence"/>
</dbReference>
<comment type="caution">
    <text evidence="4">The sequence shown here is derived from an EMBL/GenBank/DDBJ whole genome shotgun (WGS) entry which is preliminary data.</text>
</comment>
<dbReference type="OrthoDB" id="9812260at2"/>
<dbReference type="PANTHER" id="PTHR44591:SF3">
    <property type="entry name" value="RESPONSE REGULATORY DOMAIN-CONTAINING PROTEIN"/>
    <property type="match status" value="1"/>
</dbReference>
<feature type="domain" description="Response regulatory" evidence="3">
    <location>
        <begin position="13"/>
        <end position="132"/>
    </location>
</feature>
<name>A0A3E0X1P6_9GAMM</name>
<evidence type="ECO:0000256" key="1">
    <source>
        <dbReference type="ARBA" id="ARBA00022553"/>
    </source>
</evidence>
<dbReference type="InterPro" id="IPR011006">
    <property type="entry name" value="CheY-like_superfamily"/>
</dbReference>
<feature type="modified residue" description="4-aspartylphosphate" evidence="2">
    <location>
        <position position="63"/>
    </location>
</feature>
<dbReference type="SUPFAM" id="SSF55073">
    <property type="entry name" value="Nucleotide cyclase"/>
    <property type="match status" value="1"/>
</dbReference>
<organism evidence="4 5">
    <name type="scientific">Alkalilimnicola ehrlichii</name>
    <dbReference type="NCBI Taxonomy" id="351052"/>
    <lineage>
        <taxon>Bacteria</taxon>
        <taxon>Pseudomonadati</taxon>
        <taxon>Pseudomonadota</taxon>
        <taxon>Gammaproteobacteria</taxon>
        <taxon>Chromatiales</taxon>
        <taxon>Ectothiorhodospiraceae</taxon>
        <taxon>Alkalilimnicola</taxon>
    </lineage>
</organism>
<dbReference type="Gene3D" id="3.40.50.2300">
    <property type="match status" value="1"/>
</dbReference>
<protein>
    <recommendedName>
        <fullName evidence="3">Response regulatory domain-containing protein</fullName>
    </recommendedName>
</protein>
<dbReference type="Gene3D" id="3.30.70.270">
    <property type="match status" value="1"/>
</dbReference>
<dbReference type="Pfam" id="PF00990">
    <property type="entry name" value="GGDEF"/>
    <property type="match status" value="1"/>
</dbReference>
<sequence>MRIHPSIDIDRLSIVIVDDARFTCEMIKRVLLGAGFIDIRIANNAAQALELIRERPANILIADWLMPEMDGLSLTKRVRQLDEDSHHYTYVILLTAKEGLESLTEAFNQGVDDFINKSPDNKELLARIHAAGRVSELQGDLIKANRKLLAMNRELEERHSFDAVTGLGNRAYLERQLDNLVRHIAGRGGAACCGVIRLNDIPALRAKYGTRIAEQVMEASVNRLQQAMRPLDVVARLDEQCFGILIRHEDDRRCHPNSFRRIHQALNLRAYKTYAGFLNITAAVAIMAVETEGDRLPAPAEIIDYLGLHLDAAEQAGRIYQVKWKAFSD</sequence>
<dbReference type="InterPro" id="IPR000160">
    <property type="entry name" value="GGDEF_dom"/>
</dbReference>
<dbReference type="InterPro" id="IPR043128">
    <property type="entry name" value="Rev_trsase/Diguanyl_cyclase"/>
</dbReference>
<dbReference type="AlphaFoldDB" id="A0A3E0X1P6"/>
<dbReference type="Pfam" id="PF00072">
    <property type="entry name" value="Response_reg"/>
    <property type="match status" value="1"/>
</dbReference>
<dbReference type="PROSITE" id="PS50110">
    <property type="entry name" value="RESPONSE_REGULATORY"/>
    <property type="match status" value="1"/>
</dbReference>
<gene>
    <name evidence="4" type="ORF">CAL65_05040</name>
</gene>
<proteinExistence type="predicted"/>
<accession>A0A3E0X1P6</accession>
<dbReference type="SMART" id="SM00448">
    <property type="entry name" value="REC"/>
    <property type="match status" value="1"/>
</dbReference>
<dbReference type="SMART" id="SM00267">
    <property type="entry name" value="GGDEF"/>
    <property type="match status" value="1"/>
</dbReference>
<dbReference type="PANTHER" id="PTHR44591">
    <property type="entry name" value="STRESS RESPONSE REGULATOR PROTEIN 1"/>
    <property type="match status" value="1"/>
</dbReference>
<dbReference type="InterPro" id="IPR029787">
    <property type="entry name" value="Nucleotide_cyclase"/>
</dbReference>
<dbReference type="RefSeq" id="WP_116301060.1">
    <property type="nucleotide sequence ID" value="NZ_NFZV01000003.1"/>
</dbReference>
<dbReference type="SUPFAM" id="SSF52172">
    <property type="entry name" value="CheY-like"/>
    <property type="match status" value="1"/>
</dbReference>
<keyword evidence="5" id="KW-1185">Reference proteome</keyword>
<keyword evidence="1 2" id="KW-0597">Phosphoprotein</keyword>
<evidence type="ECO:0000313" key="4">
    <source>
        <dbReference type="EMBL" id="RFA38211.1"/>
    </source>
</evidence>
<dbReference type="GO" id="GO:0000160">
    <property type="term" value="P:phosphorelay signal transduction system"/>
    <property type="evidence" value="ECO:0007669"/>
    <property type="project" value="InterPro"/>
</dbReference>
<dbReference type="InterPro" id="IPR001789">
    <property type="entry name" value="Sig_transdc_resp-reg_receiver"/>
</dbReference>
<evidence type="ECO:0000259" key="3">
    <source>
        <dbReference type="PROSITE" id="PS50110"/>
    </source>
</evidence>
<dbReference type="EMBL" id="NFZW01000004">
    <property type="protein sequence ID" value="RFA38211.1"/>
    <property type="molecule type" value="Genomic_DNA"/>
</dbReference>